<feature type="compositionally biased region" description="Basic residues" evidence="1">
    <location>
        <begin position="46"/>
        <end position="56"/>
    </location>
</feature>
<feature type="compositionally biased region" description="Polar residues" evidence="1">
    <location>
        <begin position="7"/>
        <end position="21"/>
    </location>
</feature>
<dbReference type="EMBL" id="JXTC01000471">
    <property type="protein sequence ID" value="PON51552.1"/>
    <property type="molecule type" value="Genomic_DNA"/>
</dbReference>
<gene>
    <name evidence="2" type="ORF">TorRG33x02_311060</name>
</gene>
<reference evidence="3" key="1">
    <citation type="submission" date="2016-06" db="EMBL/GenBank/DDBJ databases">
        <title>Parallel loss of symbiosis genes in relatives of nitrogen-fixing non-legume Parasponia.</title>
        <authorList>
            <person name="Van Velzen R."/>
            <person name="Holmer R."/>
            <person name="Bu F."/>
            <person name="Rutten L."/>
            <person name="Van Zeijl A."/>
            <person name="Liu W."/>
            <person name="Santuari L."/>
            <person name="Cao Q."/>
            <person name="Sharma T."/>
            <person name="Shen D."/>
            <person name="Roswanjaya Y."/>
            <person name="Wardhani T."/>
            <person name="Kalhor M.S."/>
            <person name="Jansen J."/>
            <person name="Van den Hoogen J."/>
            <person name="Gungor B."/>
            <person name="Hartog M."/>
            <person name="Hontelez J."/>
            <person name="Verver J."/>
            <person name="Yang W.-C."/>
            <person name="Schijlen E."/>
            <person name="Repin R."/>
            <person name="Schilthuizen M."/>
            <person name="Schranz E."/>
            <person name="Heidstra R."/>
            <person name="Miyata K."/>
            <person name="Fedorova E."/>
            <person name="Kohlen W."/>
            <person name="Bisseling T."/>
            <person name="Smit S."/>
            <person name="Geurts R."/>
        </authorList>
    </citation>
    <scope>NUCLEOTIDE SEQUENCE [LARGE SCALE GENOMIC DNA]</scope>
    <source>
        <strain evidence="3">cv. RG33-2</strain>
    </source>
</reference>
<sequence>MLEIRNAQPTQSSEASNSTEFTAFGVEQPNILTDDEIYYKVVGPSHRSRHIKRKGQLPRLKASGETRATPSSSSSVDILTVVEIERKLAEVEEERRKDKEVFAESERGTNKA</sequence>
<keyword evidence="3" id="KW-1185">Reference proteome</keyword>
<evidence type="ECO:0000256" key="1">
    <source>
        <dbReference type="SAM" id="MobiDB-lite"/>
    </source>
</evidence>
<feature type="compositionally biased region" description="Polar residues" evidence="1">
    <location>
        <begin position="66"/>
        <end position="75"/>
    </location>
</feature>
<accession>A0A2P5BRY1</accession>
<dbReference type="AlphaFoldDB" id="A0A2P5BRY1"/>
<feature type="region of interest" description="Disordered" evidence="1">
    <location>
        <begin position="1"/>
        <end position="22"/>
    </location>
</feature>
<evidence type="ECO:0000313" key="3">
    <source>
        <dbReference type="Proteomes" id="UP000237000"/>
    </source>
</evidence>
<evidence type="ECO:0000313" key="2">
    <source>
        <dbReference type="EMBL" id="PON51552.1"/>
    </source>
</evidence>
<feature type="region of interest" description="Disordered" evidence="1">
    <location>
        <begin position="93"/>
        <end position="112"/>
    </location>
</feature>
<name>A0A2P5BRY1_TREOI</name>
<dbReference type="Proteomes" id="UP000237000">
    <property type="component" value="Unassembled WGS sequence"/>
</dbReference>
<comment type="caution">
    <text evidence="2">The sequence shown here is derived from an EMBL/GenBank/DDBJ whole genome shotgun (WGS) entry which is preliminary data.</text>
</comment>
<feature type="region of interest" description="Disordered" evidence="1">
    <location>
        <begin position="45"/>
        <end position="75"/>
    </location>
</feature>
<proteinExistence type="predicted"/>
<dbReference type="InParanoid" id="A0A2P5BRY1"/>
<protein>
    <submittedName>
        <fullName evidence="2">Uncharacterized protein</fullName>
    </submittedName>
</protein>
<organism evidence="2 3">
    <name type="scientific">Trema orientale</name>
    <name type="common">Charcoal tree</name>
    <name type="synonym">Celtis orientalis</name>
    <dbReference type="NCBI Taxonomy" id="63057"/>
    <lineage>
        <taxon>Eukaryota</taxon>
        <taxon>Viridiplantae</taxon>
        <taxon>Streptophyta</taxon>
        <taxon>Embryophyta</taxon>
        <taxon>Tracheophyta</taxon>
        <taxon>Spermatophyta</taxon>
        <taxon>Magnoliopsida</taxon>
        <taxon>eudicotyledons</taxon>
        <taxon>Gunneridae</taxon>
        <taxon>Pentapetalae</taxon>
        <taxon>rosids</taxon>
        <taxon>fabids</taxon>
        <taxon>Rosales</taxon>
        <taxon>Cannabaceae</taxon>
        <taxon>Trema</taxon>
    </lineage>
</organism>